<reference evidence="1 2" key="1">
    <citation type="submission" date="2018-10" db="EMBL/GenBank/DDBJ databases">
        <title>Sequencing the genomes of 1000 actinobacteria strains.</title>
        <authorList>
            <person name="Klenk H.-P."/>
        </authorList>
    </citation>
    <scope>NUCLEOTIDE SEQUENCE [LARGE SCALE GENOMIC DNA]</scope>
    <source>
        <strain evidence="1 2">DSM 44267</strain>
    </source>
</reference>
<dbReference type="InterPro" id="IPR027417">
    <property type="entry name" value="P-loop_NTPase"/>
</dbReference>
<sequence length="192" mass="20894">MEPLTHLVYLVGPPAVGKLTVAREVERRTGAVVVDNHLVNDPVFVPAGVGRGRGIEGTDALRLRVLDIVMEAAELAPPEVSHVFTHWLPDTPQNAALVERLRYLAGRRGAHFLPVWLEADREVLLRRVVGADRAARAKLRDAEVLRPLLEVPTLPPPPDAVVVDTTDLLPADVAGRIVGRLPTDATPEGVRR</sequence>
<organism evidence="1 2">
    <name type="scientific">Terracoccus luteus</name>
    <dbReference type="NCBI Taxonomy" id="53356"/>
    <lineage>
        <taxon>Bacteria</taxon>
        <taxon>Bacillati</taxon>
        <taxon>Actinomycetota</taxon>
        <taxon>Actinomycetes</taxon>
        <taxon>Micrococcales</taxon>
        <taxon>Intrasporangiaceae</taxon>
        <taxon>Terracoccus</taxon>
    </lineage>
</organism>
<keyword evidence="1" id="KW-0418">Kinase</keyword>
<keyword evidence="2" id="KW-1185">Reference proteome</keyword>
<dbReference type="Gene3D" id="3.40.50.300">
    <property type="entry name" value="P-loop containing nucleotide triphosphate hydrolases"/>
    <property type="match status" value="1"/>
</dbReference>
<proteinExistence type="predicted"/>
<gene>
    <name evidence="1" type="ORF">DFJ68_1842</name>
</gene>
<accession>A0A495XVV5</accession>
<protein>
    <submittedName>
        <fullName evidence="1">Shikimate kinase</fullName>
    </submittedName>
</protein>
<dbReference type="OrthoDB" id="193997at2"/>
<dbReference type="GO" id="GO:0016301">
    <property type="term" value="F:kinase activity"/>
    <property type="evidence" value="ECO:0007669"/>
    <property type="project" value="UniProtKB-KW"/>
</dbReference>
<evidence type="ECO:0000313" key="1">
    <source>
        <dbReference type="EMBL" id="RKT78397.1"/>
    </source>
</evidence>
<dbReference type="AlphaFoldDB" id="A0A495XVV5"/>
<evidence type="ECO:0000313" key="2">
    <source>
        <dbReference type="Proteomes" id="UP000278440"/>
    </source>
</evidence>
<name>A0A495XVV5_9MICO</name>
<dbReference type="RefSeq" id="WP_121032595.1">
    <property type="nucleotide sequence ID" value="NZ_RBXT01000001.1"/>
</dbReference>
<keyword evidence="1" id="KW-0808">Transferase</keyword>
<dbReference type="Pfam" id="PF13671">
    <property type="entry name" value="AAA_33"/>
    <property type="match status" value="1"/>
</dbReference>
<comment type="caution">
    <text evidence="1">The sequence shown here is derived from an EMBL/GenBank/DDBJ whole genome shotgun (WGS) entry which is preliminary data.</text>
</comment>
<dbReference type="EMBL" id="RBXT01000001">
    <property type="protein sequence ID" value="RKT78397.1"/>
    <property type="molecule type" value="Genomic_DNA"/>
</dbReference>
<dbReference type="Proteomes" id="UP000278440">
    <property type="component" value="Unassembled WGS sequence"/>
</dbReference>
<dbReference type="SUPFAM" id="SSF52540">
    <property type="entry name" value="P-loop containing nucleoside triphosphate hydrolases"/>
    <property type="match status" value="1"/>
</dbReference>